<dbReference type="InterPro" id="IPR027396">
    <property type="entry name" value="DsrEFH-like"/>
</dbReference>
<name>A0A1G7EIG8_9PROT</name>
<dbReference type="Gene3D" id="3.40.1260.10">
    <property type="entry name" value="DsrEFH-like"/>
    <property type="match status" value="1"/>
</dbReference>
<dbReference type="Proteomes" id="UP000183685">
    <property type="component" value="Unassembled WGS sequence"/>
</dbReference>
<dbReference type="AlphaFoldDB" id="A0A1G7EIG8"/>
<accession>A0A1G7EIG8</accession>
<reference evidence="1 2" key="1">
    <citation type="submission" date="2016-10" db="EMBL/GenBank/DDBJ databases">
        <authorList>
            <person name="de Groot N.N."/>
        </authorList>
    </citation>
    <scope>NUCLEOTIDE SEQUENCE [LARGE SCALE GENOMIC DNA]</scope>
    <source>
        <strain evidence="1 2">CGMCC 1.9109</strain>
    </source>
</reference>
<sequence length="140" mass="14864">MAKAQATRKPMTLMVISPDPERIHMALMTGATASAMGRPVTFFFSKSATPFLTEGGWAQLKTQAGVTGPAMDTALEDKGVADSCILMDGLAALDARFLVCEAALREHDLDVTSLITRPAVEIAGLAEIIEKGHGGDWLTF</sequence>
<keyword evidence="2" id="KW-1185">Reference proteome</keyword>
<dbReference type="SUPFAM" id="SSF75169">
    <property type="entry name" value="DsrEFH-like"/>
    <property type="match status" value="1"/>
</dbReference>
<gene>
    <name evidence="1" type="ORF">SAMN04488071_3463</name>
</gene>
<dbReference type="STRING" id="637679.GCA_001550055_00914"/>
<protein>
    <submittedName>
        <fullName evidence="1">Peroxiredoxin family protein</fullName>
    </submittedName>
</protein>
<dbReference type="EMBL" id="FNAK01000008">
    <property type="protein sequence ID" value="SDE63454.1"/>
    <property type="molecule type" value="Genomic_DNA"/>
</dbReference>
<dbReference type="RefSeq" id="WP_068309266.1">
    <property type="nucleotide sequence ID" value="NZ_FNAK01000008.1"/>
</dbReference>
<organism evidence="1 2">
    <name type="scientific">Kordiimonas lacus</name>
    <dbReference type="NCBI Taxonomy" id="637679"/>
    <lineage>
        <taxon>Bacteria</taxon>
        <taxon>Pseudomonadati</taxon>
        <taxon>Pseudomonadota</taxon>
        <taxon>Alphaproteobacteria</taxon>
        <taxon>Kordiimonadales</taxon>
        <taxon>Kordiimonadaceae</taxon>
        <taxon>Kordiimonas</taxon>
    </lineage>
</organism>
<proteinExistence type="predicted"/>
<evidence type="ECO:0000313" key="2">
    <source>
        <dbReference type="Proteomes" id="UP000183685"/>
    </source>
</evidence>
<evidence type="ECO:0000313" key="1">
    <source>
        <dbReference type="EMBL" id="SDE63454.1"/>
    </source>
</evidence>